<accession>A0A5N6ZGQ5</accession>
<keyword evidence="3" id="KW-1185">Reference proteome</keyword>
<gene>
    <name evidence="2" type="ORF">BDV28DRAFT_144770</name>
</gene>
<name>A0A5N6ZGQ5_9EURO</name>
<dbReference type="AlphaFoldDB" id="A0A5N6ZGQ5"/>
<feature type="region of interest" description="Disordered" evidence="1">
    <location>
        <begin position="1"/>
        <end position="31"/>
    </location>
</feature>
<evidence type="ECO:0000313" key="3">
    <source>
        <dbReference type="Proteomes" id="UP000327118"/>
    </source>
</evidence>
<dbReference type="EMBL" id="ML739034">
    <property type="protein sequence ID" value="KAE8356857.1"/>
    <property type="molecule type" value="Genomic_DNA"/>
</dbReference>
<protein>
    <submittedName>
        <fullName evidence="2">Uncharacterized protein</fullName>
    </submittedName>
</protein>
<dbReference type="OrthoDB" id="5350472at2759"/>
<organism evidence="2 3">
    <name type="scientific">Aspergillus coremiiformis</name>
    <dbReference type="NCBI Taxonomy" id="138285"/>
    <lineage>
        <taxon>Eukaryota</taxon>
        <taxon>Fungi</taxon>
        <taxon>Dikarya</taxon>
        <taxon>Ascomycota</taxon>
        <taxon>Pezizomycotina</taxon>
        <taxon>Eurotiomycetes</taxon>
        <taxon>Eurotiomycetidae</taxon>
        <taxon>Eurotiales</taxon>
        <taxon>Aspergillaceae</taxon>
        <taxon>Aspergillus</taxon>
        <taxon>Aspergillus subgen. Circumdati</taxon>
    </lineage>
</organism>
<proteinExistence type="predicted"/>
<evidence type="ECO:0000313" key="2">
    <source>
        <dbReference type="EMBL" id="KAE8356857.1"/>
    </source>
</evidence>
<sequence length="156" mass="17231">MAWRMHPSLPPHHCMKREGDKTQGPHGGNRPVFPACCPTHPSFINELSVLMARKEWTEDRAEMHYDAYWSGSDSPGRAMAADYGLSSPDPFLGNTARAPGRSFLVQSGSGFYLWNLVNDSVWRITHPTGKRAIIDEVVKSGPKGLTIEEVPVVGSE</sequence>
<evidence type="ECO:0000256" key="1">
    <source>
        <dbReference type="SAM" id="MobiDB-lite"/>
    </source>
</evidence>
<dbReference type="Proteomes" id="UP000327118">
    <property type="component" value="Unassembled WGS sequence"/>
</dbReference>
<reference evidence="3" key="1">
    <citation type="submission" date="2019-04" db="EMBL/GenBank/DDBJ databases">
        <title>Friends and foes A comparative genomics studyof 23 Aspergillus species from section Flavi.</title>
        <authorList>
            <consortium name="DOE Joint Genome Institute"/>
            <person name="Kjaerbolling I."/>
            <person name="Vesth T."/>
            <person name="Frisvad J.C."/>
            <person name="Nybo J.L."/>
            <person name="Theobald S."/>
            <person name="Kildgaard S."/>
            <person name="Isbrandt T."/>
            <person name="Kuo A."/>
            <person name="Sato A."/>
            <person name="Lyhne E.K."/>
            <person name="Kogle M.E."/>
            <person name="Wiebenga A."/>
            <person name="Kun R.S."/>
            <person name="Lubbers R.J."/>
            <person name="Makela M.R."/>
            <person name="Barry K."/>
            <person name="Chovatia M."/>
            <person name="Clum A."/>
            <person name="Daum C."/>
            <person name="Haridas S."/>
            <person name="He G."/>
            <person name="LaButti K."/>
            <person name="Lipzen A."/>
            <person name="Mondo S."/>
            <person name="Riley R."/>
            <person name="Salamov A."/>
            <person name="Simmons B.A."/>
            <person name="Magnuson J.K."/>
            <person name="Henrissat B."/>
            <person name="Mortensen U.H."/>
            <person name="Larsen T.O."/>
            <person name="Devries R.P."/>
            <person name="Grigoriev I.V."/>
            <person name="Machida M."/>
            <person name="Baker S.E."/>
            <person name="Andersen M.R."/>
        </authorList>
    </citation>
    <scope>NUCLEOTIDE SEQUENCE [LARGE SCALE GENOMIC DNA]</scope>
    <source>
        <strain evidence="3">CBS 553.77</strain>
    </source>
</reference>